<proteinExistence type="predicted"/>
<dbReference type="AlphaFoldDB" id="A0A7S0MSP3"/>
<evidence type="ECO:0000313" key="2">
    <source>
        <dbReference type="EMBL" id="CAD8650234.1"/>
    </source>
</evidence>
<sequence>MNLLSSNRASRARIKKERIPLLCPKAAVAAPSGSGAHGYIEREKFLYSRTSELYTTRATSRDAAQRARAARWDSFSSCYGPQANLKVMGGVINLKVMGRGTSAMDGKTRWERKRRGRWAARQTPLS</sequence>
<feature type="region of interest" description="Disordered" evidence="1">
    <location>
        <begin position="103"/>
        <end position="126"/>
    </location>
</feature>
<evidence type="ECO:0000256" key="1">
    <source>
        <dbReference type="SAM" id="MobiDB-lite"/>
    </source>
</evidence>
<protein>
    <submittedName>
        <fullName evidence="2">Uncharacterized protein</fullName>
    </submittedName>
</protein>
<dbReference type="EMBL" id="HBEZ01048204">
    <property type="protein sequence ID" value="CAD8650234.1"/>
    <property type="molecule type" value="Transcribed_RNA"/>
</dbReference>
<name>A0A7S0MSP3_9CRYP</name>
<gene>
    <name evidence="2" type="ORF">CCUR1050_LOCUS26495</name>
</gene>
<reference evidence="2" key="1">
    <citation type="submission" date="2021-01" db="EMBL/GenBank/DDBJ databases">
        <authorList>
            <person name="Corre E."/>
            <person name="Pelletier E."/>
            <person name="Niang G."/>
            <person name="Scheremetjew M."/>
            <person name="Finn R."/>
            <person name="Kale V."/>
            <person name="Holt S."/>
            <person name="Cochrane G."/>
            <person name="Meng A."/>
            <person name="Brown T."/>
            <person name="Cohen L."/>
        </authorList>
    </citation>
    <scope>NUCLEOTIDE SEQUENCE</scope>
    <source>
        <strain evidence="2">CCAP979/52</strain>
    </source>
</reference>
<organism evidence="2">
    <name type="scientific">Cryptomonas curvata</name>
    <dbReference type="NCBI Taxonomy" id="233186"/>
    <lineage>
        <taxon>Eukaryota</taxon>
        <taxon>Cryptophyceae</taxon>
        <taxon>Cryptomonadales</taxon>
        <taxon>Cryptomonadaceae</taxon>
        <taxon>Cryptomonas</taxon>
    </lineage>
</organism>
<accession>A0A7S0MSP3</accession>